<keyword evidence="2" id="KW-1185">Reference proteome</keyword>
<gene>
    <name evidence="1" type="ORF">BDP27DRAFT_1265683</name>
</gene>
<protein>
    <submittedName>
        <fullName evidence="1">Uncharacterized protein</fullName>
    </submittedName>
</protein>
<organism evidence="1 2">
    <name type="scientific">Rhodocollybia butyracea</name>
    <dbReference type="NCBI Taxonomy" id="206335"/>
    <lineage>
        <taxon>Eukaryota</taxon>
        <taxon>Fungi</taxon>
        <taxon>Dikarya</taxon>
        <taxon>Basidiomycota</taxon>
        <taxon>Agaricomycotina</taxon>
        <taxon>Agaricomycetes</taxon>
        <taxon>Agaricomycetidae</taxon>
        <taxon>Agaricales</taxon>
        <taxon>Marasmiineae</taxon>
        <taxon>Omphalotaceae</taxon>
        <taxon>Rhodocollybia</taxon>
    </lineage>
</organism>
<reference evidence="1" key="1">
    <citation type="submission" date="2020-11" db="EMBL/GenBank/DDBJ databases">
        <authorList>
            <consortium name="DOE Joint Genome Institute"/>
            <person name="Ahrendt S."/>
            <person name="Riley R."/>
            <person name="Andreopoulos W."/>
            <person name="Labutti K."/>
            <person name="Pangilinan J."/>
            <person name="Ruiz-Duenas F.J."/>
            <person name="Barrasa J.M."/>
            <person name="Sanchez-Garcia M."/>
            <person name="Camarero S."/>
            <person name="Miyauchi S."/>
            <person name="Serrano A."/>
            <person name="Linde D."/>
            <person name="Babiker R."/>
            <person name="Drula E."/>
            <person name="Ayuso-Fernandez I."/>
            <person name="Pacheco R."/>
            <person name="Padilla G."/>
            <person name="Ferreira P."/>
            <person name="Barriuso J."/>
            <person name="Kellner H."/>
            <person name="Castanera R."/>
            <person name="Alfaro M."/>
            <person name="Ramirez L."/>
            <person name="Pisabarro A.G."/>
            <person name="Kuo A."/>
            <person name="Tritt A."/>
            <person name="Lipzen A."/>
            <person name="He G."/>
            <person name="Yan M."/>
            <person name="Ng V."/>
            <person name="Cullen D."/>
            <person name="Martin F."/>
            <person name="Rosso M.-N."/>
            <person name="Henrissat B."/>
            <person name="Hibbett D."/>
            <person name="Martinez A.T."/>
            <person name="Grigoriev I.V."/>
        </authorList>
    </citation>
    <scope>NUCLEOTIDE SEQUENCE</scope>
    <source>
        <strain evidence="1">AH 40177</strain>
    </source>
</reference>
<dbReference type="OrthoDB" id="619536at2759"/>
<dbReference type="AlphaFoldDB" id="A0A9P5PTD6"/>
<dbReference type="Proteomes" id="UP000772434">
    <property type="component" value="Unassembled WGS sequence"/>
</dbReference>
<accession>A0A9P5PTD6</accession>
<sequence>MSPASQSSQSSPGAPGFKPNFNNTFSVTVAHPISTVYTILGTAEGHERVCRLSKLCSKMELLKRDRVEVPASKTLTEISARSFPSTTNLEDQRTLPRQHFIMTETVPLLFGLIKTDVELTGTLTWEDDGPTSPESSSGHVKHALYETTSNNGIRIWKLRTFEVVDDNTTKVSERIEGLCSSWLQPIVQKEASKAHIAHMNSYHTLFHSNTQS</sequence>
<evidence type="ECO:0000313" key="2">
    <source>
        <dbReference type="Proteomes" id="UP000772434"/>
    </source>
</evidence>
<name>A0A9P5PTD6_9AGAR</name>
<evidence type="ECO:0000313" key="1">
    <source>
        <dbReference type="EMBL" id="KAF9069013.1"/>
    </source>
</evidence>
<comment type="caution">
    <text evidence="1">The sequence shown here is derived from an EMBL/GenBank/DDBJ whole genome shotgun (WGS) entry which is preliminary data.</text>
</comment>
<dbReference type="EMBL" id="JADNRY010000055">
    <property type="protein sequence ID" value="KAF9069013.1"/>
    <property type="molecule type" value="Genomic_DNA"/>
</dbReference>
<proteinExistence type="predicted"/>